<evidence type="ECO:0000256" key="7">
    <source>
        <dbReference type="ARBA" id="ARBA00022824"/>
    </source>
</evidence>
<keyword evidence="11 13" id="KW-0560">Oxidoreductase</keyword>
<dbReference type="GO" id="GO:0005789">
    <property type="term" value="C:endoplasmic reticulum membrane"/>
    <property type="evidence" value="ECO:0007669"/>
    <property type="project" value="UniProtKB-SubCell"/>
</dbReference>
<proteinExistence type="inferred from homology"/>
<dbReference type="Pfam" id="PF08491">
    <property type="entry name" value="SE"/>
    <property type="match status" value="1"/>
</dbReference>
<gene>
    <name evidence="15" type="ORF">BJ684DRAFT_23276</name>
</gene>
<evidence type="ECO:0000256" key="9">
    <source>
        <dbReference type="ARBA" id="ARBA00022848"/>
    </source>
</evidence>
<dbReference type="SUPFAM" id="SSF51905">
    <property type="entry name" value="FAD/NAD(P)-binding domain"/>
    <property type="match status" value="1"/>
</dbReference>
<reference evidence="16" key="1">
    <citation type="journal article" date="2018" name="Nat. Microbiol.">
        <title>Leveraging single-cell genomics to expand the fungal tree of life.</title>
        <authorList>
            <person name="Ahrendt S.R."/>
            <person name="Quandt C.A."/>
            <person name="Ciobanu D."/>
            <person name="Clum A."/>
            <person name="Salamov A."/>
            <person name="Andreopoulos B."/>
            <person name="Cheng J.F."/>
            <person name="Woyke T."/>
            <person name="Pelin A."/>
            <person name="Henrissat B."/>
            <person name="Reynolds N.K."/>
            <person name="Benny G.L."/>
            <person name="Smith M.E."/>
            <person name="James T.Y."/>
            <person name="Grigoriev I.V."/>
        </authorList>
    </citation>
    <scope>NUCLEOTIDE SEQUENCE [LARGE SCALE GENOMIC DNA]</scope>
</reference>
<keyword evidence="7 13" id="KW-0256">Endoplasmic reticulum</keyword>
<keyword evidence="6" id="KW-0812">Transmembrane</keyword>
<organism evidence="15 16">
    <name type="scientific">Piptocephalis cylindrospora</name>
    <dbReference type="NCBI Taxonomy" id="1907219"/>
    <lineage>
        <taxon>Eukaryota</taxon>
        <taxon>Fungi</taxon>
        <taxon>Fungi incertae sedis</taxon>
        <taxon>Zoopagomycota</taxon>
        <taxon>Zoopagomycotina</taxon>
        <taxon>Zoopagomycetes</taxon>
        <taxon>Zoopagales</taxon>
        <taxon>Piptocephalidaceae</taxon>
        <taxon>Piptocephalis</taxon>
    </lineage>
</organism>
<evidence type="ECO:0000256" key="1">
    <source>
        <dbReference type="ARBA" id="ARBA00001974"/>
    </source>
</evidence>
<keyword evidence="16" id="KW-1185">Reference proteome</keyword>
<keyword evidence="10" id="KW-1133">Transmembrane helix</keyword>
<evidence type="ECO:0000256" key="8">
    <source>
        <dbReference type="ARBA" id="ARBA00022827"/>
    </source>
</evidence>
<evidence type="ECO:0000256" key="11">
    <source>
        <dbReference type="ARBA" id="ARBA00023002"/>
    </source>
</evidence>
<keyword evidence="8 13" id="KW-0274">FAD</keyword>
<keyword evidence="12" id="KW-0472">Membrane</keyword>
<dbReference type="GO" id="GO:0004506">
    <property type="term" value="F:squalene monooxygenase activity"/>
    <property type="evidence" value="ECO:0007669"/>
    <property type="project" value="UniProtKB-UniRule"/>
</dbReference>
<evidence type="ECO:0000256" key="10">
    <source>
        <dbReference type="ARBA" id="ARBA00022989"/>
    </source>
</evidence>
<evidence type="ECO:0000256" key="2">
    <source>
        <dbReference type="ARBA" id="ARBA00004154"/>
    </source>
</evidence>
<comment type="similarity">
    <text evidence="4 13">Belongs to the squalene monooxygenase family.</text>
</comment>
<keyword evidence="9" id="KW-0492">Microsome</keyword>
<dbReference type="PANTHER" id="PTHR10835">
    <property type="entry name" value="SQUALENE MONOOXYGENASE"/>
    <property type="match status" value="1"/>
</dbReference>
<evidence type="ECO:0000256" key="5">
    <source>
        <dbReference type="ARBA" id="ARBA00022630"/>
    </source>
</evidence>
<evidence type="ECO:0000256" key="6">
    <source>
        <dbReference type="ARBA" id="ARBA00022692"/>
    </source>
</evidence>
<protein>
    <recommendedName>
        <fullName evidence="13">Squalene monooxygenase</fullName>
        <ecNumber evidence="13">1.14.14.17</ecNumber>
    </recommendedName>
</protein>
<dbReference type="OrthoDB" id="1678617at2759"/>
<dbReference type="FunFam" id="3.50.50.60:FF:000166">
    <property type="entry name" value="Squalene monooxygenase Erg1"/>
    <property type="match status" value="1"/>
</dbReference>
<name>A0A4P9XY43_9FUNG</name>
<accession>A0A4P9XY43</accession>
<dbReference type="AlphaFoldDB" id="A0A4P9XY43"/>
<dbReference type="InterPro" id="IPR013698">
    <property type="entry name" value="Squalene_epoxidase"/>
</dbReference>
<comment type="function">
    <text evidence="13">Catalyzes the stereospecific oxidation of squalene to (S)-2,3-epoxysqualene, and is considered to be a rate-limiting enzyme in steroid biosynthesis.</text>
</comment>
<dbReference type="InterPro" id="IPR040125">
    <property type="entry name" value="Squalene_monox"/>
</dbReference>
<dbReference type="Proteomes" id="UP000267251">
    <property type="component" value="Unassembled WGS sequence"/>
</dbReference>
<dbReference type="EMBL" id="KZ989014">
    <property type="protein sequence ID" value="RKP11318.1"/>
    <property type="molecule type" value="Genomic_DNA"/>
</dbReference>
<comment type="subcellular location">
    <subcellularLocation>
        <location evidence="3 13">Endoplasmic reticulum membrane</location>
        <topology evidence="3 13">Multi-pass membrane protein</topology>
    </subcellularLocation>
    <subcellularLocation>
        <location evidence="2">Microsome membrane</location>
        <topology evidence="2">Multi-pass membrane protein</topology>
    </subcellularLocation>
</comment>
<dbReference type="UniPathway" id="UPA00767">
    <property type="reaction ID" value="UER00752"/>
</dbReference>
<comment type="cofactor">
    <cofactor evidence="1 13">
        <name>FAD</name>
        <dbReference type="ChEBI" id="CHEBI:57692"/>
    </cofactor>
</comment>
<evidence type="ECO:0000313" key="15">
    <source>
        <dbReference type="EMBL" id="RKP11318.1"/>
    </source>
</evidence>
<evidence type="ECO:0000256" key="4">
    <source>
        <dbReference type="ARBA" id="ARBA00008802"/>
    </source>
</evidence>
<dbReference type="PANTHER" id="PTHR10835:SF0">
    <property type="entry name" value="SQUALENE MONOOXYGENASE"/>
    <property type="match status" value="1"/>
</dbReference>
<evidence type="ECO:0000256" key="3">
    <source>
        <dbReference type="ARBA" id="ARBA00004477"/>
    </source>
</evidence>
<dbReference type="GO" id="GO:0050660">
    <property type="term" value="F:flavin adenine dinucleotide binding"/>
    <property type="evidence" value="ECO:0007669"/>
    <property type="project" value="UniProtKB-UniRule"/>
</dbReference>
<evidence type="ECO:0000256" key="13">
    <source>
        <dbReference type="RuleBase" id="RU367121"/>
    </source>
</evidence>
<dbReference type="EC" id="1.14.14.17" evidence="13"/>
<dbReference type="GO" id="GO:0006696">
    <property type="term" value="P:ergosterol biosynthetic process"/>
    <property type="evidence" value="ECO:0007669"/>
    <property type="project" value="TreeGrafter"/>
</dbReference>
<evidence type="ECO:0000259" key="14">
    <source>
        <dbReference type="Pfam" id="PF08491"/>
    </source>
</evidence>
<dbReference type="PRINTS" id="PR00420">
    <property type="entry name" value="RNGMNOXGNASE"/>
</dbReference>
<dbReference type="InterPro" id="IPR036188">
    <property type="entry name" value="FAD/NAD-bd_sf"/>
</dbReference>
<evidence type="ECO:0000313" key="16">
    <source>
        <dbReference type="Proteomes" id="UP000267251"/>
    </source>
</evidence>
<dbReference type="Gene3D" id="3.50.50.60">
    <property type="entry name" value="FAD/NAD(P)-binding domain"/>
    <property type="match status" value="1"/>
</dbReference>
<sequence>MDTYDVIIIGAGIVGSALGAVLGRDGRRVLVLERDLTEPDRIVGELLQPGGCKALEELGLSDCLVGIDAIPTYGYGILHSDQTIMIPYNDLEDPTISQGIAKTDLDSDPKKLLTGRSFHHGRFIQKLRQACASAPGTELKEATVTDLIYCEMTGKVIGIECIQRLGGPEGSKTKHQYLGSVTVSADGCFSKFRKQALARPVTSTSNFVGLILQDCPLPFPNHGHVVITKRSPSLLYQIGTRETRLLVNIPGKLPSTSNGDLKRYMQAEVLSDLPKSLHSCFLQALENDRLRSMPNSYLAPSTSSIDGLIVLGDAMNMRHPLTGGGMTVGLKDVALLRKLLSPQALPDLAATDMVMAQIQCFHWSRKYYSSTVNILAQALYALFSASPEDTLMVYLQNACMAYFQQGGSCISGPVGLLSG</sequence>
<comment type="catalytic activity">
    <reaction evidence="13">
        <text>squalene + reduced [NADPH--hemoprotein reductase] + O2 = (S)-2,3-epoxysqualene + oxidized [NADPH--hemoprotein reductase] + H2O + H(+)</text>
        <dbReference type="Rhea" id="RHEA:25282"/>
        <dbReference type="Rhea" id="RHEA-COMP:11964"/>
        <dbReference type="Rhea" id="RHEA-COMP:11965"/>
        <dbReference type="ChEBI" id="CHEBI:15377"/>
        <dbReference type="ChEBI" id="CHEBI:15378"/>
        <dbReference type="ChEBI" id="CHEBI:15379"/>
        <dbReference type="ChEBI" id="CHEBI:15440"/>
        <dbReference type="ChEBI" id="CHEBI:15441"/>
        <dbReference type="ChEBI" id="CHEBI:57618"/>
        <dbReference type="ChEBI" id="CHEBI:58210"/>
        <dbReference type="EC" id="1.14.14.17"/>
    </reaction>
</comment>
<evidence type="ECO:0000256" key="12">
    <source>
        <dbReference type="ARBA" id="ARBA00023136"/>
    </source>
</evidence>
<keyword evidence="5 13" id="KW-0285">Flavoprotein</keyword>
<feature type="domain" description="Squalene epoxidase" evidence="14">
    <location>
        <begin position="181"/>
        <end position="419"/>
    </location>
</feature>